<dbReference type="InterPro" id="IPR009057">
    <property type="entry name" value="Homeodomain-like_sf"/>
</dbReference>
<keyword evidence="5" id="KW-1185">Reference proteome</keyword>
<evidence type="ECO:0000259" key="3">
    <source>
        <dbReference type="Pfam" id="PF05225"/>
    </source>
</evidence>
<dbReference type="SUPFAM" id="SSF46689">
    <property type="entry name" value="Homeodomain-like"/>
    <property type="match status" value="1"/>
</dbReference>
<evidence type="ECO:0000256" key="1">
    <source>
        <dbReference type="ARBA" id="ARBA00004123"/>
    </source>
</evidence>
<proteinExistence type="predicted"/>
<dbReference type="AlphaFoldDB" id="A0A8K0CVC6"/>
<evidence type="ECO:0000313" key="5">
    <source>
        <dbReference type="Proteomes" id="UP000801492"/>
    </source>
</evidence>
<protein>
    <recommendedName>
        <fullName evidence="3">HTH psq-type domain-containing protein</fullName>
    </recommendedName>
</protein>
<name>A0A8K0CVC6_IGNLU</name>
<feature type="domain" description="HTH psq-type" evidence="3">
    <location>
        <begin position="17"/>
        <end position="50"/>
    </location>
</feature>
<dbReference type="Proteomes" id="UP000801492">
    <property type="component" value="Unassembled WGS sequence"/>
</dbReference>
<dbReference type="Pfam" id="PF05225">
    <property type="entry name" value="HTH_psq"/>
    <property type="match status" value="1"/>
</dbReference>
<accession>A0A8K0CVC6</accession>
<dbReference type="GO" id="GO:0003677">
    <property type="term" value="F:DNA binding"/>
    <property type="evidence" value="ECO:0007669"/>
    <property type="project" value="InterPro"/>
</dbReference>
<feature type="coiled-coil region" evidence="2">
    <location>
        <begin position="2"/>
        <end position="29"/>
    </location>
</feature>
<dbReference type="InterPro" id="IPR007889">
    <property type="entry name" value="HTH_Psq"/>
</dbReference>
<keyword evidence="2" id="KW-0175">Coiled coil</keyword>
<evidence type="ECO:0000313" key="4">
    <source>
        <dbReference type="EMBL" id="KAF2894398.1"/>
    </source>
</evidence>
<dbReference type="Gene3D" id="1.10.10.60">
    <property type="entry name" value="Homeodomain-like"/>
    <property type="match status" value="1"/>
</dbReference>
<feature type="non-terminal residue" evidence="4">
    <location>
        <position position="122"/>
    </location>
</feature>
<evidence type="ECO:0000256" key="2">
    <source>
        <dbReference type="SAM" id="Coils"/>
    </source>
</evidence>
<sequence>MEEGLKRSYQRFKDSIEDLQAAVEAVQNGALSANKASKEYNISKGTLINKRHGKSIISTRKMGPAPVLSLDEENRMESWIIGKAKVGFPMYPEEVKDTVQKVLKEIQKSNSFKNNRPGDKWL</sequence>
<dbReference type="EMBL" id="VTPC01007035">
    <property type="protein sequence ID" value="KAF2894398.1"/>
    <property type="molecule type" value="Genomic_DNA"/>
</dbReference>
<comment type="subcellular location">
    <subcellularLocation>
        <location evidence="1">Nucleus</location>
    </subcellularLocation>
</comment>
<dbReference type="OrthoDB" id="6735802at2759"/>
<reference evidence="4" key="1">
    <citation type="submission" date="2019-08" db="EMBL/GenBank/DDBJ databases">
        <title>The genome of the North American firefly Photinus pyralis.</title>
        <authorList>
            <consortium name="Photinus pyralis genome working group"/>
            <person name="Fallon T.R."/>
            <person name="Sander Lower S.E."/>
            <person name="Weng J.-K."/>
        </authorList>
    </citation>
    <scope>NUCLEOTIDE SEQUENCE</scope>
    <source>
        <strain evidence="4">TRF0915ILg1</strain>
        <tissue evidence="4">Whole body</tissue>
    </source>
</reference>
<dbReference type="GO" id="GO:0005634">
    <property type="term" value="C:nucleus"/>
    <property type="evidence" value="ECO:0007669"/>
    <property type="project" value="UniProtKB-SubCell"/>
</dbReference>
<comment type="caution">
    <text evidence="4">The sequence shown here is derived from an EMBL/GenBank/DDBJ whole genome shotgun (WGS) entry which is preliminary data.</text>
</comment>
<gene>
    <name evidence="4" type="ORF">ILUMI_11774</name>
</gene>
<organism evidence="4 5">
    <name type="scientific">Ignelater luminosus</name>
    <name type="common">Cucubano</name>
    <name type="synonym">Pyrophorus luminosus</name>
    <dbReference type="NCBI Taxonomy" id="2038154"/>
    <lineage>
        <taxon>Eukaryota</taxon>
        <taxon>Metazoa</taxon>
        <taxon>Ecdysozoa</taxon>
        <taxon>Arthropoda</taxon>
        <taxon>Hexapoda</taxon>
        <taxon>Insecta</taxon>
        <taxon>Pterygota</taxon>
        <taxon>Neoptera</taxon>
        <taxon>Endopterygota</taxon>
        <taxon>Coleoptera</taxon>
        <taxon>Polyphaga</taxon>
        <taxon>Elateriformia</taxon>
        <taxon>Elateroidea</taxon>
        <taxon>Elateridae</taxon>
        <taxon>Agrypninae</taxon>
        <taxon>Pyrophorini</taxon>
        <taxon>Ignelater</taxon>
    </lineage>
</organism>